<dbReference type="Pfam" id="PF24161">
    <property type="entry name" value="CCDC39"/>
    <property type="match status" value="1"/>
</dbReference>
<evidence type="ECO:0000313" key="8">
    <source>
        <dbReference type="Proteomes" id="UP001187415"/>
    </source>
</evidence>
<dbReference type="AlphaFoldDB" id="A0AA88LQY7"/>
<evidence type="ECO:0000256" key="6">
    <source>
        <dbReference type="SAM" id="MobiDB-lite"/>
    </source>
</evidence>
<evidence type="ECO:0000256" key="1">
    <source>
        <dbReference type="ARBA" id="ARBA00005805"/>
    </source>
</evidence>
<protein>
    <recommendedName>
        <fullName evidence="2">Coiled-coil domain-containing protein 39</fullName>
    </recommendedName>
</protein>
<proteinExistence type="inferred from homology"/>
<organism evidence="7 8">
    <name type="scientific">Channa striata</name>
    <name type="common">Snakehead murrel</name>
    <name type="synonym">Ophicephalus striatus</name>
    <dbReference type="NCBI Taxonomy" id="64152"/>
    <lineage>
        <taxon>Eukaryota</taxon>
        <taxon>Metazoa</taxon>
        <taxon>Chordata</taxon>
        <taxon>Craniata</taxon>
        <taxon>Vertebrata</taxon>
        <taxon>Euteleostomi</taxon>
        <taxon>Actinopterygii</taxon>
        <taxon>Neopterygii</taxon>
        <taxon>Teleostei</taxon>
        <taxon>Neoteleostei</taxon>
        <taxon>Acanthomorphata</taxon>
        <taxon>Anabantaria</taxon>
        <taxon>Anabantiformes</taxon>
        <taxon>Channoidei</taxon>
        <taxon>Channidae</taxon>
        <taxon>Channa</taxon>
    </lineage>
</organism>
<dbReference type="GO" id="GO:0060287">
    <property type="term" value="P:epithelial cilium movement involved in determination of left/right asymmetry"/>
    <property type="evidence" value="ECO:0007669"/>
    <property type="project" value="TreeGrafter"/>
</dbReference>
<feature type="coiled-coil region" evidence="5">
    <location>
        <begin position="27"/>
        <end position="138"/>
    </location>
</feature>
<dbReference type="GO" id="GO:0036159">
    <property type="term" value="P:inner dynein arm assembly"/>
    <property type="evidence" value="ECO:0007669"/>
    <property type="project" value="InterPro"/>
</dbReference>
<feature type="coiled-coil region" evidence="5">
    <location>
        <begin position="595"/>
        <end position="701"/>
    </location>
</feature>
<evidence type="ECO:0000256" key="2">
    <source>
        <dbReference type="ARBA" id="ARBA00016725"/>
    </source>
</evidence>
<gene>
    <name evidence="7" type="ORF">Q5P01_022196</name>
</gene>
<dbReference type="PANTHER" id="PTHR18962">
    <property type="entry name" value="COILED-COIL DOMAIN-CONTAINING PROTEIN 39"/>
    <property type="match status" value="1"/>
</dbReference>
<accession>A0AA88LQY7</accession>
<feature type="coiled-coil region" evidence="5">
    <location>
        <begin position="293"/>
        <end position="453"/>
    </location>
</feature>
<dbReference type="GO" id="GO:0005576">
    <property type="term" value="C:extracellular region"/>
    <property type="evidence" value="ECO:0007669"/>
    <property type="project" value="GOC"/>
</dbReference>
<comment type="caution">
    <text evidence="7">The sequence shown here is derived from an EMBL/GenBank/DDBJ whole genome shotgun (WGS) entry which is preliminary data.</text>
</comment>
<feature type="coiled-coil region" evidence="5">
    <location>
        <begin position="755"/>
        <end position="852"/>
    </location>
</feature>
<keyword evidence="3 5" id="KW-0175">Coiled coil</keyword>
<name>A0AA88LQY7_CHASR</name>
<dbReference type="GO" id="GO:0060285">
    <property type="term" value="P:cilium-dependent cell motility"/>
    <property type="evidence" value="ECO:0007669"/>
    <property type="project" value="TreeGrafter"/>
</dbReference>
<dbReference type="GO" id="GO:0005930">
    <property type="term" value="C:axoneme"/>
    <property type="evidence" value="ECO:0007669"/>
    <property type="project" value="InterPro"/>
</dbReference>
<comment type="function">
    <text evidence="4">Required for assembly of dynein regulatory complex (DRC) and inner dynein arm (IDA) complexes, which are responsible for ciliary beat regulation, thereby playing a central role in motility in cilia and flagella. Probably acts together with CCDC40 to form a molecular ruler that determines the 96 nanometer (nm) repeat length and arrangements of components in cilia and flagella. Not required for outer dynein arm complexes assembly.</text>
</comment>
<evidence type="ECO:0000256" key="4">
    <source>
        <dbReference type="ARBA" id="ARBA00045182"/>
    </source>
</evidence>
<feature type="coiled-coil region" evidence="5">
    <location>
        <begin position="494"/>
        <end position="549"/>
    </location>
</feature>
<dbReference type="Gene3D" id="1.10.287.1490">
    <property type="match status" value="1"/>
</dbReference>
<feature type="region of interest" description="Disordered" evidence="6">
    <location>
        <begin position="929"/>
        <end position="958"/>
    </location>
</feature>
<feature type="compositionally biased region" description="Low complexity" evidence="6">
    <location>
        <begin position="880"/>
        <end position="915"/>
    </location>
</feature>
<feature type="region of interest" description="Disordered" evidence="6">
    <location>
        <begin position="875"/>
        <end position="915"/>
    </location>
</feature>
<reference evidence="7" key="1">
    <citation type="submission" date="2023-07" db="EMBL/GenBank/DDBJ databases">
        <title>Chromosome-level Genome Assembly of Striped Snakehead (Channa striata).</title>
        <authorList>
            <person name="Liu H."/>
        </authorList>
    </citation>
    <scope>NUCLEOTIDE SEQUENCE</scope>
    <source>
        <strain evidence="7">Gz</strain>
        <tissue evidence="7">Muscle</tissue>
    </source>
</reference>
<evidence type="ECO:0000313" key="7">
    <source>
        <dbReference type="EMBL" id="KAK2822131.1"/>
    </source>
</evidence>
<evidence type="ECO:0000256" key="3">
    <source>
        <dbReference type="ARBA" id="ARBA00023054"/>
    </source>
</evidence>
<dbReference type="EMBL" id="JAUPFM010000018">
    <property type="protein sequence ID" value="KAK2822131.1"/>
    <property type="molecule type" value="Genomic_DNA"/>
</dbReference>
<comment type="similarity">
    <text evidence="1">Belongs to the CCDC39 family.</text>
</comment>
<sequence>MSSILSTVLSEVAWDERFSIPEPNTENEALFEEIHTKEVKLVQLENKLEKNSDQNQLLAEFLKNGRQELENTEALCKAIERDEELERHLTALSERAIGRLSQEDAKMENELRSLAERRNMLENHIFKAKQKLEEFRNQMNWDQQSMDAFLEEATCKHEDTMAITKYAQQDEQRVKSLTLAIEKKTLEANEKRKALDKELTETVSAQIALDKTTENLQQVHLENQQLVQQWENTIKQMKQRDAEMHQCALQLAQANETIRERNTTVTERKHLLDTQKNNNRETKRKTAIANQQSVKLRQDLKEEENTCSRLQDELDSCKATLDRATSEVEAMTTNVSRMKKDIQDFNSKFQEAKAHNAALEEKLTAVTQTAFSEEERAAQMDQFLKDEEQAVKELNVQLRHCREELFHRKEQLQALKTGEKDAVAHVSRSKSTITSLKNQFKKLEKDLIQQQITINSQASLQNTRDTKIFWLDRKLARLQGDLPPDEKLVLDMKIAELTKALEEKKKTANMLINTLKESEDDIRRLRKEMEKSETQKNDLTKRVDDLILLCSTHKKELKTLGLRKQDRMVEHNIMKIEVKRVRDLLYNTTDNVLSLEKMQLDLQKAMKEREDEIKVYKEMLSQQLKISEQERQRLSAELNEKRFKIDSMKKRFEIVARSMGSSEGEEEKSQASYITKAAQEKEELKRRGDSLNSKIEKVEVENRALGNTIQLFNISNSAFRKSLHKVNESSPEYQEKLKLEEKLRAAKGLLKYKRKQSQELQLDTQRNTLESLLQEEQMEKDKIEHKMSLINKLNKETASQEEKIGRAIKQCSQLTKEIHKAKNSKTETFEEKDIKQRELKEFNKNVDKMLNEAMIDSPDLRSVLDKCFQQANLSLPHPCSTPSSRQSSKASSARSSASLRSLSSSASTSPSVSAVHSPVVKTVELGFDLGVTSPPLTPSRRSSSGSSNSSSASRKKTP</sequence>
<keyword evidence="8" id="KW-1185">Reference proteome</keyword>
<dbReference type="PANTHER" id="PTHR18962:SF0">
    <property type="entry name" value="COILED-COIL DOMAIN-CONTAINING PROTEIN 39"/>
    <property type="match status" value="1"/>
</dbReference>
<dbReference type="Proteomes" id="UP001187415">
    <property type="component" value="Unassembled WGS sequence"/>
</dbReference>
<evidence type="ECO:0000256" key="5">
    <source>
        <dbReference type="SAM" id="Coils"/>
    </source>
</evidence>
<feature type="compositionally biased region" description="Low complexity" evidence="6">
    <location>
        <begin position="938"/>
        <end position="952"/>
    </location>
</feature>
<dbReference type="InterPro" id="IPR033290">
    <property type="entry name" value="CCDC39"/>
</dbReference>